<sequence>MKTAKQKSHKLARVACELPEEMAKAFKAKVASQGLKIRDVVVNLISEYLKEK</sequence>
<reference evidence="1 2" key="1">
    <citation type="journal article" date="2017" name="Int. J. Syst. Evol. Microbiol.">
        <title>Aquarickettsiella crustaci n. gen. n. sp. (Gammaproteobacteria: Legionellales: Coxiellaceae); a bacterial pathogen of the freshwater crustacean: Gammarus fossarum (Malacostraca: Amphipoda).</title>
        <authorList>
            <person name="Bojko J."/>
            <person name="Dunn A.M."/>
            <person name="Stebbing P.D."/>
            <person name="Van Aerle R."/>
            <person name="Bacela-Spychalska K."/>
            <person name="Bean T.P."/>
            <person name="Stentiford G.D."/>
        </authorList>
    </citation>
    <scope>NUCLEOTIDE SEQUENCE [LARGE SCALE GENOMIC DNA]</scope>
    <source>
        <strain evidence="1">RA15029</strain>
    </source>
</reference>
<proteinExistence type="predicted"/>
<dbReference type="GO" id="GO:0006355">
    <property type="term" value="P:regulation of DNA-templated transcription"/>
    <property type="evidence" value="ECO:0007669"/>
    <property type="project" value="InterPro"/>
</dbReference>
<dbReference type="Gene3D" id="1.10.1220.10">
    <property type="entry name" value="Met repressor-like"/>
    <property type="match status" value="1"/>
</dbReference>
<protein>
    <submittedName>
        <fullName evidence="1">Uncharacterized protein</fullName>
    </submittedName>
</protein>
<reference evidence="1 2" key="2">
    <citation type="journal article" date="2018" name="J. Invertebr. Pathol.">
        <title>'Candidatus Aquirickettsiella gammari' (Gammaproteobacteria: Legionellales: Coxiellaceae): A bacterial pathogen of the freshwater crustacean Gammarus fossarum (Malacostraca: Amphipoda).</title>
        <authorList>
            <person name="Bojko J."/>
            <person name="Dunn A.M."/>
            <person name="Stebbing P.D."/>
            <person name="van Aerle R."/>
            <person name="Bacela-Spychalska K."/>
            <person name="Bean T.P."/>
            <person name="Urrutia A."/>
            <person name="Stentiford G.D."/>
        </authorList>
    </citation>
    <scope>NUCLEOTIDE SEQUENCE [LARGE SCALE GENOMIC DNA]</scope>
    <source>
        <strain evidence="1">RA15029</strain>
    </source>
</reference>
<dbReference type="Proteomes" id="UP000226429">
    <property type="component" value="Unassembled WGS sequence"/>
</dbReference>
<comment type="caution">
    <text evidence="1">The sequence shown here is derived from an EMBL/GenBank/DDBJ whole genome shotgun (WGS) entry which is preliminary data.</text>
</comment>
<dbReference type="InterPro" id="IPR013321">
    <property type="entry name" value="Arc_rbn_hlx_hlx"/>
</dbReference>
<dbReference type="EMBL" id="NMOS02000032">
    <property type="protein sequence ID" value="RDH39856.1"/>
    <property type="molecule type" value="Genomic_DNA"/>
</dbReference>
<dbReference type="Pfam" id="PF09274">
    <property type="entry name" value="ParG"/>
    <property type="match status" value="1"/>
</dbReference>
<keyword evidence="2" id="KW-1185">Reference proteome</keyword>
<dbReference type="InterPro" id="IPR015354">
    <property type="entry name" value="DNA_partition_ParG"/>
</dbReference>
<name>A0A370CHV3_9COXI</name>
<evidence type="ECO:0000313" key="2">
    <source>
        <dbReference type="Proteomes" id="UP000226429"/>
    </source>
</evidence>
<gene>
    <name evidence="1" type="ORF">CFE62_006850</name>
</gene>
<dbReference type="AlphaFoldDB" id="A0A370CHV3"/>
<dbReference type="SUPFAM" id="SSF47598">
    <property type="entry name" value="Ribbon-helix-helix"/>
    <property type="match status" value="1"/>
</dbReference>
<organism evidence="1 2">
    <name type="scientific">Candidatus Aquirickettsiella gammari</name>
    <dbReference type="NCBI Taxonomy" id="2016198"/>
    <lineage>
        <taxon>Bacteria</taxon>
        <taxon>Pseudomonadati</taxon>
        <taxon>Pseudomonadota</taxon>
        <taxon>Gammaproteobacteria</taxon>
        <taxon>Legionellales</taxon>
        <taxon>Coxiellaceae</taxon>
        <taxon>Candidatus Aquirickettsiella</taxon>
    </lineage>
</organism>
<accession>A0A370CHV3</accession>
<evidence type="ECO:0000313" key="1">
    <source>
        <dbReference type="EMBL" id="RDH39856.1"/>
    </source>
</evidence>
<dbReference type="InterPro" id="IPR010985">
    <property type="entry name" value="Ribbon_hlx_hlx"/>
</dbReference>